<dbReference type="PANTHER" id="PTHR12110">
    <property type="entry name" value="HYDROXYPYRUVATE ISOMERASE"/>
    <property type="match status" value="1"/>
</dbReference>
<evidence type="ECO:0000313" key="3">
    <source>
        <dbReference type="Proteomes" id="UP000541185"/>
    </source>
</evidence>
<reference evidence="2 3" key="1">
    <citation type="submission" date="2020-04" db="EMBL/GenBank/DDBJ databases">
        <title>Ramlibacter sp. G-1-2-2 isolated from soil.</title>
        <authorList>
            <person name="Dahal R.H."/>
        </authorList>
    </citation>
    <scope>NUCLEOTIDE SEQUENCE [LARGE SCALE GENOMIC DNA]</scope>
    <source>
        <strain evidence="2 3">G-1-2-2</strain>
    </source>
</reference>
<accession>A0A848HD06</accession>
<dbReference type="Pfam" id="PF01261">
    <property type="entry name" value="AP_endonuc_2"/>
    <property type="match status" value="1"/>
</dbReference>
<evidence type="ECO:0000313" key="2">
    <source>
        <dbReference type="EMBL" id="NML47359.1"/>
    </source>
</evidence>
<dbReference type="GO" id="GO:0016853">
    <property type="term" value="F:isomerase activity"/>
    <property type="evidence" value="ECO:0007669"/>
    <property type="project" value="UniProtKB-KW"/>
</dbReference>
<name>A0A848HD06_9BURK</name>
<dbReference type="InterPro" id="IPR036237">
    <property type="entry name" value="Xyl_isomerase-like_sf"/>
</dbReference>
<dbReference type="InterPro" id="IPR013022">
    <property type="entry name" value="Xyl_isomerase-like_TIM-brl"/>
</dbReference>
<protein>
    <submittedName>
        <fullName evidence="2">Sugar phosphate isomerase/epimerase</fullName>
    </submittedName>
</protein>
<evidence type="ECO:0000259" key="1">
    <source>
        <dbReference type="Pfam" id="PF01261"/>
    </source>
</evidence>
<organism evidence="2 3">
    <name type="scientific">Ramlibacter agri</name>
    <dbReference type="NCBI Taxonomy" id="2728837"/>
    <lineage>
        <taxon>Bacteria</taxon>
        <taxon>Pseudomonadati</taxon>
        <taxon>Pseudomonadota</taxon>
        <taxon>Betaproteobacteria</taxon>
        <taxon>Burkholderiales</taxon>
        <taxon>Comamonadaceae</taxon>
        <taxon>Ramlibacter</taxon>
    </lineage>
</organism>
<dbReference type="AlphaFoldDB" id="A0A848HD06"/>
<feature type="domain" description="Xylose isomerase-like TIM barrel" evidence="1">
    <location>
        <begin position="23"/>
        <end position="316"/>
    </location>
</feature>
<dbReference type="RefSeq" id="WP_169421642.1">
    <property type="nucleotide sequence ID" value="NZ_JABBFX010000003.1"/>
</dbReference>
<proteinExistence type="predicted"/>
<dbReference type="Proteomes" id="UP000541185">
    <property type="component" value="Unassembled WGS sequence"/>
</dbReference>
<keyword evidence="3" id="KW-1185">Reference proteome</keyword>
<dbReference type="InterPro" id="IPR050312">
    <property type="entry name" value="IolE/XylAMocC-like"/>
</dbReference>
<comment type="caution">
    <text evidence="2">The sequence shown here is derived from an EMBL/GenBank/DDBJ whole genome shotgun (WGS) entry which is preliminary data.</text>
</comment>
<keyword evidence="2" id="KW-0413">Isomerase</keyword>
<dbReference type="Gene3D" id="3.20.20.150">
    <property type="entry name" value="Divalent-metal-dependent TIM barrel enzymes"/>
    <property type="match status" value="1"/>
</dbReference>
<dbReference type="PANTHER" id="PTHR12110:SF21">
    <property type="entry name" value="XYLOSE ISOMERASE-LIKE TIM BARREL DOMAIN-CONTAINING PROTEIN"/>
    <property type="match status" value="1"/>
</dbReference>
<sequence length="335" mass="37174">MARPITLFTGQWADLPLRELAPLARSMGYDGLELACWGDHFNVQEALASDSYCRDKWALLKEHGITSLAIGNHLVGQAVCDLIDARHQSILPAHVWGDGDPEGVRQRAAKELADTARAAAKFGVRTVTGFTGSSIWHATYAFPPTTQEFWDAGFADFGRRFTPILDAFEQANVNFALEVHPTEIAFDIASTQRAIEAVKGHKRFGFNFDPSHLAYQGVDYVKFLRTFPDRVYNAHMKDVWWGKGDGTVGVFGGHTSFGDARRFWDFRSVGRGMVDFESIIVALNDIGYGGPLSVEWEDSRMDRVHGATESAAFCRRLDFKPAVGAFDAAFARESQ</sequence>
<dbReference type="EMBL" id="JABBFX010000003">
    <property type="protein sequence ID" value="NML47359.1"/>
    <property type="molecule type" value="Genomic_DNA"/>
</dbReference>
<gene>
    <name evidence="2" type="ORF">HHL11_26660</name>
</gene>
<dbReference type="SUPFAM" id="SSF51658">
    <property type="entry name" value="Xylose isomerase-like"/>
    <property type="match status" value="1"/>
</dbReference>